<feature type="compositionally biased region" description="Pro residues" evidence="1">
    <location>
        <begin position="1"/>
        <end position="11"/>
    </location>
</feature>
<gene>
    <name evidence="2" type="ORF">CC77DRAFT_530110</name>
</gene>
<accession>A0A177DXZ5</accession>
<dbReference type="KEGG" id="aalt:CC77DRAFT_530110"/>
<evidence type="ECO:0000313" key="3">
    <source>
        <dbReference type="Proteomes" id="UP000077248"/>
    </source>
</evidence>
<evidence type="ECO:0000313" key="2">
    <source>
        <dbReference type="EMBL" id="OAG24537.1"/>
    </source>
</evidence>
<dbReference type="AlphaFoldDB" id="A0A177DXZ5"/>
<dbReference type="VEuPathDB" id="FungiDB:CC77DRAFT_530110"/>
<proteinExistence type="predicted"/>
<name>A0A177DXZ5_ALTAL</name>
<dbReference type="RefSeq" id="XP_018389958.1">
    <property type="nucleotide sequence ID" value="XM_018532036.1"/>
</dbReference>
<feature type="region of interest" description="Disordered" evidence="1">
    <location>
        <begin position="1"/>
        <end position="27"/>
    </location>
</feature>
<dbReference type="Proteomes" id="UP000077248">
    <property type="component" value="Unassembled WGS sequence"/>
</dbReference>
<organism evidence="2 3">
    <name type="scientific">Alternaria alternata</name>
    <name type="common">Alternaria rot fungus</name>
    <name type="synonym">Torula alternata</name>
    <dbReference type="NCBI Taxonomy" id="5599"/>
    <lineage>
        <taxon>Eukaryota</taxon>
        <taxon>Fungi</taxon>
        <taxon>Dikarya</taxon>
        <taxon>Ascomycota</taxon>
        <taxon>Pezizomycotina</taxon>
        <taxon>Dothideomycetes</taxon>
        <taxon>Pleosporomycetidae</taxon>
        <taxon>Pleosporales</taxon>
        <taxon>Pleosporineae</taxon>
        <taxon>Pleosporaceae</taxon>
        <taxon>Alternaria</taxon>
        <taxon>Alternaria sect. Alternaria</taxon>
        <taxon>Alternaria alternata complex</taxon>
    </lineage>
</organism>
<dbReference type="EMBL" id="KV441471">
    <property type="protein sequence ID" value="OAG24537.1"/>
    <property type="molecule type" value="Genomic_DNA"/>
</dbReference>
<sequence length="152" mass="17050">MLKAMPSPPLDLPTCDKRPDKAPGFFPRNKSRPTCIRLISPHPTPTPVPIQFPIHPERRRSKPAANTRIRIGRRLRAGAFLTLAPSPSSPSRRQEMIHMSLVLFIRYPPVHLARSIIPVAAIFAAMARQAGVSPSTWIFLLFTSCKSLEQRQ</sequence>
<protein>
    <submittedName>
        <fullName evidence="2">Uncharacterized protein</fullName>
    </submittedName>
</protein>
<evidence type="ECO:0000256" key="1">
    <source>
        <dbReference type="SAM" id="MobiDB-lite"/>
    </source>
</evidence>
<keyword evidence="3" id="KW-1185">Reference proteome</keyword>
<reference evidence="2 3" key="1">
    <citation type="submission" date="2016-05" db="EMBL/GenBank/DDBJ databases">
        <title>Comparative analysis of secretome profiles of manganese(II)-oxidizing ascomycete fungi.</title>
        <authorList>
            <consortium name="DOE Joint Genome Institute"/>
            <person name="Zeiner C.A."/>
            <person name="Purvine S.O."/>
            <person name="Zink E.M."/>
            <person name="Wu S."/>
            <person name="Pasa-Tolic L."/>
            <person name="Chaput D.L."/>
            <person name="Haridas S."/>
            <person name="Grigoriev I.V."/>
            <person name="Santelli C.M."/>
            <person name="Hansel C.M."/>
        </authorList>
    </citation>
    <scope>NUCLEOTIDE SEQUENCE [LARGE SCALE GENOMIC DNA]</scope>
    <source>
        <strain evidence="2 3">SRC1lrK2f</strain>
    </source>
</reference>
<dbReference type="GeneID" id="29117630"/>